<keyword evidence="2" id="KW-0472">Membrane</keyword>
<evidence type="ECO:0000313" key="5">
    <source>
        <dbReference type="Proteomes" id="UP000002195"/>
    </source>
</evidence>
<keyword evidence="2" id="KW-0812">Transmembrane</keyword>
<comment type="caution">
    <text evidence="4">The sequence shown here is derived from an EMBL/GenBank/DDBJ whole genome shotgun (WGS) entry which is preliminary data.</text>
</comment>
<dbReference type="KEGG" id="ddi:DDB_G0285631"/>
<proteinExistence type="predicted"/>
<protein>
    <recommendedName>
        <fullName evidence="6">Transmembrane protein</fullName>
    </recommendedName>
</protein>
<evidence type="ECO:0000313" key="4">
    <source>
        <dbReference type="EMBL" id="EAL64653.1"/>
    </source>
</evidence>
<dbReference type="HOGENOM" id="CLU_036260_0_0_1"/>
<name>Q54MW5_DICDI</name>
<dbReference type="EMBL" id="AAFI02000079">
    <property type="protein sequence ID" value="EAL64653.1"/>
    <property type="molecule type" value="Genomic_DNA"/>
</dbReference>
<dbReference type="GlyGen" id="Q54MW5">
    <property type="glycosylation" value="4 sites"/>
</dbReference>
<feature type="transmembrane region" description="Helical" evidence="2">
    <location>
        <begin position="544"/>
        <end position="566"/>
    </location>
</feature>
<dbReference type="dictyBase" id="DDB_G0285631"/>
<evidence type="ECO:0000256" key="3">
    <source>
        <dbReference type="SAM" id="SignalP"/>
    </source>
</evidence>
<dbReference type="AlphaFoldDB" id="Q54MW5"/>
<dbReference type="PANTHER" id="PTHR31318:SF1">
    <property type="entry name" value="POLYMORPHIC MEMBRANE PROTEIN REPEAT-CONTAINING PROTEIN-RELATED"/>
    <property type="match status" value="1"/>
</dbReference>
<accession>Q54MW5</accession>
<evidence type="ECO:0000256" key="2">
    <source>
        <dbReference type="SAM" id="Phobius"/>
    </source>
</evidence>
<feature type="signal peptide" evidence="3">
    <location>
        <begin position="1"/>
        <end position="23"/>
    </location>
</feature>
<keyword evidence="3" id="KW-0732">Signal</keyword>
<evidence type="ECO:0008006" key="6">
    <source>
        <dbReference type="Google" id="ProtNLM"/>
    </source>
</evidence>
<dbReference type="Proteomes" id="UP000002195">
    <property type="component" value="Unassembled WGS sequence"/>
</dbReference>
<feature type="compositionally biased region" description="Low complexity" evidence="1">
    <location>
        <begin position="476"/>
        <end position="535"/>
    </location>
</feature>
<evidence type="ECO:0000256" key="1">
    <source>
        <dbReference type="SAM" id="MobiDB-lite"/>
    </source>
</evidence>
<dbReference type="PANTHER" id="PTHR31318">
    <property type="entry name" value="EXPRESSED PROTEIN-RELATED"/>
    <property type="match status" value="1"/>
</dbReference>
<sequence>MIRKSNNFSILFAIFLKIVFVVSAPLCPNSTILLNYNILTVYNSSEGCGFNNEPICTSLKDAVSRAFLLISNNSRVCIGIIGNINVTSEQITLGNYCGALWITSENINNENNNYTIIDGSSSTQPFLTYEPEEENNQTQSCSRWFFFQYINFTNWDRPIVSVTNQISDNSEKQSSFIYFESCNIISPRSIAFIYNYQSLRIGFTYTKVFNLKPPTILAPNSLTDFISPIYVMGGSITFNLSLFDSVLEAIPFIYIEKGSFVYSAESTIENCNFFENPFMFLINSSLDFIGHSNFSNTIMSTFLFISQFPQTTERDLFSRIYFKNVSSPLNYQRKSYLGYQLENSSITMKNSSGKTFGIKNYLVNRLNPNVSVHCLFFAEESSLKITYSSLFPIQVDHILIIINSSVSLQDAVGGQSNMFPVIGNNSDVNLSEKSTKLNNIYCGCEECKYFLIYGYQFIPIVNHTCIDPTPTPTPTPTTTITSTSTTSTTLASTTSTTATPTTSTTSAGTTSTTSAATSSTTLSSSLSSSTTTTTSPIDSKTRNIIIVTVILGTASIASLIIFSLIYKMYKNRRFISHTSSTEKPSFDSNLYAVAEEDEKAVSPTIDLTLVAYEHQFEDYAEYD</sequence>
<dbReference type="InParanoid" id="Q54MW5"/>
<dbReference type="PaxDb" id="44689-DDB0237915"/>
<dbReference type="PhylomeDB" id="Q54MW5"/>
<reference evidence="4 5" key="1">
    <citation type="journal article" date="2005" name="Nature">
        <title>The genome of the social amoeba Dictyostelium discoideum.</title>
        <authorList>
            <consortium name="The Dictyostelium discoideum Sequencing Consortium"/>
            <person name="Eichinger L."/>
            <person name="Pachebat J.A."/>
            <person name="Glockner G."/>
            <person name="Rajandream M.A."/>
            <person name="Sucgang R."/>
            <person name="Berriman M."/>
            <person name="Song J."/>
            <person name="Olsen R."/>
            <person name="Szafranski K."/>
            <person name="Xu Q."/>
            <person name="Tunggal B."/>
            <person name="Kummerfeld S."/>
            <person name="Madera M."/>
            <person name="Konfortov B.A."/>
            <person name="Rivero F."/>
            <person name="Bankier A.T."/>
            <person name="Lehmann R."/>
            <person name="Hamlin N."/>
            <person name="Davies R."/>
            <person name="Gaudet P."/>
            <person name="Fey P."/>
            <person name="Pilcher K."/>
            <person name="Chen G."/>
            <person name="Saunders D."/>
            <person name="Sodergren E."/>
            <person name="Davis P."/>
            <person name="Kerhornou A."/>
            <person name="Nie X."/>
            <person name="Hall N."/>
            <person name="Anjard C."/>
            <person name="Hemphill L."/>
            <person name="Bason N."/>
            <person name="Farbrother P."/>
            <person name="Desany B."/>
            <person name="Just E."/>
            <person name="Morio T."/>
            <person name="Rost R."/>
            <person name="Churcher C."/>
            <person name="Cooper J."/>
            <person name="Haydock S."/>
            <person name="van Driessche N."/>
            <person name="Cronin A."/>
            <person name="Goodhead I."/>
            <person name="Muzny D."/>
            <person name="Mourier T."/>
            <person name="Pain A."/>
            <person name="Lu M."/>
            <person name="Harper D."/>
            <person name="Lindsay R."/>
            <person name="Hauser H."/>
            <person name="James K."/>
            <person name="Quiles M."/>
            <person name="Madan Babu M."/>
            <person name="Saito T."/>
            <person name="Buchrieser C."/>
            <person name="Wardroper A."/>
            <person name="Felder M."/>
            <person name="Thangavelu M."/>
            <person name="Johnson D."/>
            <person name="Knights A."/>
            <person name="Loulseged H."/>
            <person name="Mungall K."/>
            <person name="Oliver K."/>
            <person name="Price C."/>
            <person name="Quail M.A."/>
            <person name="Urushihara H."/>
            <person name="Hernandez J."/>
            <person name="Rabbinowitsch E."/>
            <person name="Steffen D."/>
            <person name="Sanders M."/>
            <person name="Ma J."/>
            <person name="Kohara Y."/>
            <person name="Sharp S."/>
            <person name="Simmonds M."/>
            <person name="Spiegler S."/>
            <person name="Tivey A."/>
            <person name="Sugano S."/>
            <person name="White B."/>
            <person name="Walker D."/>
            <person name="Woodward J."/>
            <person name="Winckler T."/>
            <person name="Tanaka Y."/>
            <person name="Shaulsky G."/>
            <person name="Schleicher M."/>
            <person name="Weinstock G."/>
            <person name="Rosenthal A."/>
            <person name="Cox E.C."/>
            <person name="Chisholm R.L."/>
            <person name="Gibbs R."/>
            <person name="Loomis W.F."/>
            <person name="Platzer M."/>
            <person name="Kay R.R."/>
            <person name="Williams J."/>
            <person name="Dear P.H."/>
            <person name="Noegel A.A."/>
            <person name="Barrell B."/>
            <person name="Kuspa A."/>
        </authorList>
    </citation>
    <scope>NUCLEOTIDE SEQUENCE [LARGE SCALE GENOMIC DNA]</scope>
    <source>
        <strain evidence="4 5">AX4</strain>
    </source>
</reference>
<dbReference type="RefSeq" id="XP_638178.1">
    <property type="nucleotide sequence ID" value="XM_633086.1"/>
</dbReference>
<organism evidence="4 5">
    <name type="scientific">Dictyostelium discoideum</name>
    <name type="common">Social amoeba</name>
    <dbReference type="NCBI Taxonomy" id="44689"/>
    <lineage>
        <taxon>Eukaryota</taxon>
        <taxon>Amoebozoa</taxon>
        <taxon>Evosea</taxon>
        <taxon>Eumycetozoa</taxon>
        <taxon>Dictyostelia</taxon>
        <taxon>Dictyosteliales</taxon>
        <taxon>Dictyosteliaceae</taxon>
        <taxon>Dictyostelium</taxon>
    </lineage>
</organism>
<keyword evidence="5" id="KW-1185">Reference proteome</keyword>
<dbReference type="eggNOG" id="ENOG502RI0F">
    <property type="taxonomic scope" value="Eukaryota"/>
</dbReference>
<feature type="region of interest" description="Disordered" evidence="1">
    <location>
        <begin position="473"/>
        <end position="535"/>
    </location>
</feature>
<dbReference type="VEuPathDB" id="AmoebaDB:DDB_G0285631"/>
<dbReference type="GeneID" id="8625225"/>
<feature type="chain" id="PRO_5004250151" description="Transmembrane protein" evidence="3">
    <location>
        <begin position="24"/>
        <end position="623"/>
    </location>
</feature>
<gene>
    <name evidence="4" type="ORF">DDB_G0285631</name>
</gene>
<keyword evidence="2" id="KW-1133">Transmembrane helix</keyword>